<accession>D9ST22</accession>
<dbReference type="Proteomes" id="UP000002730">
    <property type="component" value="Chromosome"/>
</dbReference>
<keyword evidence="2" id="KW-0808">Transferase</keyword>
<dbReference type="STRING" id="573061.Clocel_2992"/>
<dbReference type="HOGENOM" id="CLU_1330033_0_0_9"/>
<reference evidence="2 3" key="1">
    <citation type="submission" date="2010-08" db="EMBL/GenBank/DDBJ databases">
        <title>Complete sequence of Clostridium cellulovorans 743B.</title>
        <authorList>
            <consortium name="US DOE Joint Genome Institute"/>
            <person name="Lucas S."/>
            <person name="Copeland A."/>
            <person name="Lapidus A."/>
            <person name="Cheng J.-F."/>
            <person name="Bruce D."/>
            <person name="Goodwin L."/>
            <person name="Pitluck S."/>
            <person name="Chertkov O."/>
            <person name="Detter J.C."/>
            <person name="Han C."/>
            <person name="Tapia R."/>
            <person name="Land M."/>
            <person name="Hauser L."/>
            <person name="Chang Y.-J."/>
            <person name="Jeffries C."/>
            <person name="Kyrpides N."/>
            <person name="Ivanova N."/>
            <person name="Mikhailova N."/>
            <person name="Hemme C.L."/>
            <person name="Woyke T."/>
        </authorList>
    </citation>
    <scope>NUCLEOTIDE SEQUENCE [LARGE SCALE GENOMIC DNA]</scope>
    <source>
        <strain evidence="3">ATCC 35296 / DSM 3052 / OCM 3 / 743B</strain>
    </source>
</reference>
<dbReference type="InterPro" id="IPR025714">
    <property type="entry name" value="Methyltranfer_dom"/>
</dbReference>
<feature type="domain" description="Methyltransferase" evidence="1">
    <location>
        <begin position="47"/>
        <end position="157"/>
    </location>
</feature>
<dbReference type="KEGG" id="ccb:Clocel_2992"/>
<gene>
    <name evidence="2" type="ordered locus">Clocel_2992</name>
</gene>
<dbReference type="AlphaFoldDB" id="D9ST22"/>
<dbReference type="EMBL" id="CP002160">
    <property type="protein sequence ID" value="ADL52684.1"/>
    <property type="molecule type" value="Genomic_DNA"/>
</dbReference>
<dbReference type="PANTHER" id="PTHR43861">
    <property type="entry name" value="TRANS-ACONITATE 2-METHYLTRANSFERASE-RELATED"/>
    <property type="match status" value="1"/>
</dbReference>
<dbReference type="Pfam" id="PF13847">
    <property type="entry name" value="Methyltransf_31"/>
    <property type="match status" value="1"/>
</dbReference>
<evidence type="ECO:0000259" key="1">
    <source>
        <dbReference type="Pfam" id="PF13847"/>
    </source>
</evidence>
<dbReference type="RefSeq" id="WP_010075780.1">
    <property type="nucleotide sequence ID" value="NC_014393.1"/>
</dbReference>
<keyword evidence="3" id="KW-1185">Reference proteome</keyword>
<evidence type="ECO:0000313" key="3">
    <source>
        <dbReference type="Proteomes" id="UP000002730"/>
    </source>
</evidence>
<evidence type="ECO:0000313" key="2">
    <source>
        <dbReference type="EMBL" id="ADL52684.1"/>
    </source>
</evidence>
<dbReference type="InterPro" id="IPR029063">
    <property type="entry name" value="SAM-dependent_MTases_sf"/>
</dbReference>
<dbReference type="GO" id="GO:0032259">
    <property type="term" value="P:methylation"/>
    <property type="evidence" value="ECO:0007669"/>
    <property type="project" value="UniProtKB-KW"/>
</dbReference>
<dbReference type="OrthoDB" id="9797252at2"/>
<proteinExistence type="predicted"/>
<dbReference type="eggNOG" id="COG2226">
    <property type="taxonomic scope" value="Bacteria"/>
</dbReference>
<dbReference type="Gene3D" id="3.40.50.150">
    <property type="entry name" value="Vaccinia Virus protein VP39"/>
    <property type="match status" value="1"/>
</dbReference>
<organism evidence="2 3">
    <name type="scientific">Clostridium cellulovorans (strain ATCC 35296 / DSM 3052 / OCM 3 / 743B)</name>
    <dbReference type="NCBI Taxonomy" id="573061"/>
    <lineage>
        <taxon>Bacteria</taxon>
        <taxon>Bacillati</taxon>
        <taxon>Bacillota</taxon>
        <taxon>Clostridia</taxon>
        <taxon>Eubacteriales</taxon>
        <taxon>Clostridiaceae</taxon>
        <taxon>Clostridium</taxon>
    </lineage>
</organism>
<dbReference type="SUPFAM" id="SSF53335">
    <property type="entry name" value="S-adenosyl-L-methionine-dependent methyltransferases"/>
    <property type="match status" value="1"/>
</dbReference>
<keyword evidence="2" id="KW-0489">Methyltransferase</keyword>
<protein>
    <submittedName>
        <fullName evidence="2">Methyltransferase type 11</fullName>
    </submittedName>
</protein>
<name>D9ST22_CLOC7</name>
<sequence length="203" mass="23489">MINEVDAYAHYEFLIDEGDDPVHDHEKLKEYMSNWDGPLFFNSLDLNKDKNVLEVGIGTGRVAVQVLNKGCKEFVGIDISPKTIKKAKENLSKYNNVQLIEQNILTFIRPNQFDIIYSVLTFLHIEDKALALKNIYSSLKKEGYFILSISKDDNWLDYGRRKVKLYPESKEYYIELLKATGFIIELCEETFSGFATIVKSRKN</sequence>
<dbReference type="GO" id="GO:0008168">
    <property type="term" value="F:methyltransferase activity"/>
    <property type="evidence" value="ECO:0007669"/>
    <property type="project" value="UniProtKB-KW"/>
</dbReference>
<dbReference type="CDD" id="cd02440">
    <property type="entry name" value="AdoMet_MTases"/>
    <property type="match status" value="1"/>
</dbReference>